<evidence type="ECO:0000256" key="3">
    <source>
        <dbReference type="ARBA" id="ARBA00023163"/>
    </source>
</evidence>
<dbReference type="PANTHER" id="PTHR43537:SF50">
    <property type="entry name" value="TRANSCRIPTIONAL REGULATORY PROTEIN"/>
    <property type="match status" value="1"/>
</dbReference>
<reference evidence="6" key="1">
    <citation type="journal article" date="2012" name="J. Microbiol. Biotechnol.">
        <title>Ramlibacter ginsenosidimutans sp. nov., with ginsenoside-converting activity.</title>
        <authorList>
            <person name="Wang L."/>
            <person name="An D.S."/>
            <person name="Kim S.G."/>
            <person name="Jin F.X."/>
            <person name="Kim S.C."/>
            <person name="Lee S.T."/>
            <person name="Im W.T."/>
        </authorList>
    </citation>
    <scope>NUCLEOTIDE SEQUENCE</scope>
    <source>
        <strain evidence="6">KACC 17527</strain>
    </source>
</reference>
<feature type="compositionally biased region" description="Low complexity" evidence="4">
    <location>
        <begin position="36"/>
        <end position="57"/>
    </location>
</feature>
<organism evidence="6 7">
    <name type="scientific">Ramlibacter ginsenosidimutans</name>
    <dbReference type="NCBI Taxonomy" id="502333"/>
    <lineage>
        <taxon>Bacteria</taxon>
        <taxon>Pseudomonadati</taxon>
        <taxon>Pseudomonadota</taxon>
        <taxon>Betaproteobacteria</taxon>
        <taxon>Burkholderiales</taxon>
        <taxon>Comamonadaceae</taxon>
        <taxon>Ramlibacter</taxon>
    </lineage>
</organism>
<dbReference type="GO" id="GO:0003700">
    <property type="term" value="F:DNA-binding transcription factor activity"/>
    <property type="evidence" value="ECO:0007669"/>
    <property type="project" value="InterPro"/>
</dbReference>
<feature type="region of interest" description="Disordered" evidence="4">
    <location>
        <begin position="14"/>
        <end position="62"/>
    </location>
</feature>
<accession>A0A934TTL1</accession>
<name>A0A934TTL1_9BURK</name>
<evidence type="ECO:0000256" key="2">
    <source>
        <dbReference type="ARBA" id="ARBA00023125"/>
    </source>
</evidence>
<dbReference type="Gene3D" id="1.20.120.530">
    <property type="entry name" value="GntR ligand-binding domain-like"/>
    <property type="match status" value="1"/>
</dbReference>
<evidence type="ECO:0000256" key="4">
    <source>
        <dbReference type="SAM" id="MobiDB-lite"/>
    </source>
</evidence>
<dbReference type="Gene3D" id="1.10.10.10">
    <property type="entry name" value="Winged helix-like DNA-binding domain superfamily/Winged helix DNA-binding domain"/>
    <property type="match status" value="1"/>
</dbReference>
<evidence type="ECO:0000313" key="7">
    <source>
        <dbReference type="Proteomes" id="UP000630528"/>
    </source>
</evidence>
<feature type="domain" description="HTH gntR-type" evidence="5">
    <location>
        <begin position="62"/>
        <end position="129"/>
    </location>
</feature>
<dbReference type="InterPro" id="IPR011711">
    <property type="entry name" value="GntR_C"/>
</dbReference>
<dbReference type="GO" id="GO:0003677">
    <property type="term" value="F:DNA binding"/>
    <property type="evidence" value="ECO:0007669"/>
    <property type="project" value="UniProtKB-KW"/>
</dbReference>
<dbReference type="RefSeq" id="WP_201172071.1">
    <property type="nucleotide sequence ID" value="NZ_JAEPWM010000005.1"/>
</dbReference>
<reference evidence="6" key="2">
    <citation type="submission" date="2021-01" db="EMBL/GenBank/DDBJ databases">
        <authorList>
            <person name="Kang M."/>
        </authorList>
    </citation>
    <scope>NUCLEOTIDE SEQUENCE</scope>
    <source>
        <strain evidence="6">KACC 17527</strain>
    </source>
</reference>
<keyword evidence="2" id="KW-0238">DNA-binding</keyword>
<sequence length="275" mass="29883">MENLLEVHNQILHTRRRKVKSSVSRPPAPPLRPSARKATAAKAAPAAKSPRPPAAADAPRKGDLNGNALAALREMIVSGELAPGQRLNERQLCEQLAISRTPVREALKALTQEGLLQAHPNRSPVVAPLDAADTRDLIQVVSAIEALAGELAAASVSEAQVAELGILHYTMLAHHARQEMSGYFAANKAFHRRIVEYAGNPVLLWVWDLLSLRVDRARYASNQWPERWQEATAEHARILELFTARDAAGVGQAMREHVRKGLSVVVASLPAPPTA</sequence>
<comment type="caution">
    <text evidence="6">The sequence shown here is derived from an EMBL/GenBank/DDBJ whole genome shotgun (WGS) entry which is preliminary data.</text>
</comment>
<dbReference type="PANTHER" id="PTHR43537">
    <property type="entry name" value="TRANSCRIPTIONAL REGULATOR, GNTR FAMILY"/>
    <property type="match status" value="1"/>
</dbReference>
<dbReference type="PROSITE" id="PS50949">
    <property type="entry name" value="HTH_GNTR"/>
    <property type="match status" value="1"/>
</dbReference>
<keyword evidence="7" id="KW-1185">Reference proteome</keyword>
<dbReference type="Proteomes" id="UP000630528">
    <property type="component" value="Unassembled WGS sequence"/>
</dbReference>
<protein>
    <submittedName>
        <fullName evidence="6">GntR family transcriptional regulator</fullName>
    </submittedName>
</protein>
<dbReference type="InterPro" id="IPR036388">
    <property type="entry name" value="WH-like_DNA-bd_sf"/>
</dbReference>
<dbReference type="SMART" id="SM00895">
    <property type="entry name" value="FCD"/>
    <property type="match status" value="1"/>
</dbReference>
<dbReference type="Pfam" id="PF07729">
    <property type="entry name" value="FCD"/>
    <property type="match status" value="1"/>
</dbReference>
<evidence type="ECO:0000259" key="5">
    <source>
        <dbReference type="PROSITE" id="PS50949"/>
    </source>
</evidence>
<dbReference type="CDD" id="cd07377">
    <property type="entry name" value="WHTH_GntR"/>
    <property type="match status" value="1"/>
</dbReference>
<keyword evidence="1" id="KW-0805">Transcription regulation</keyword>
<dbReference type="SUPFAM" id="SSF46785">
    <property type="entry name" value="Winged helix' DNA-binding domain"/>
    <property type="match status" value="1"/>
</dbReference>
<evidence type="ECO:0000313" key="6">
    <source>
        <dbReference type="EMBL" id="MBK6007179.1"/>
    </source>
</evidence>
<keyword evidence="3" id="KW-0804">Transcription</keyword>
<gene>
    <name evidence="6" type="ORF">JJB11_13850</name>
</gene>
<dbReference type="SUPFAM" id="SSF48008">
    <property type="entry name" value="GntR ligand-binding domain-like"/>
    <property type="match status" value="1"/>
</dbReference>
<dbReference type="EMBL" id="JAEPWM010000005">
    <property type="protein sequence ID" value="MBK6007179.1"/>
    <property type="molecule type" value="Genomic_DNA"/>
</dbReference>
<proteinExistence type="predicted"/>
<dbReference type="SMART" id="SM00345">
    <property type="entry name" value="HTH_GNTR"/>
    <property type="match status" value="1"/>
</dbReference>
<dbReference type="InterPro" id="IPR008920">
    <property type="entry name" value="TF_FadR/GntR_C"/>
</dbReference>
<dbReference type="PRINTS" id="PR00035">
    <property type="entry name" value="HTHGNTR"/>
</dbReference>
<evidence type="ECO:0000256" key="1">
    <source>
        <dbReference type="ARBA" id="ARBA00023015"/>
    </source>
</evidence>
<dbReference type="InterPro" id="IPR000524">
    <property type="entry name" value="Tscrpt_reg_HTH_GntR"/>
</dbReference>
<dbReference type="Pfam" id="PF00392">
    <property type="entry name" value="GntR"/>
    <property type="match status" value="1"/>
</dbReference>
<dbReference type="AlphaFoldDB" id="A0A934TTL1"/>
<dbReference type="InterPro" id="IPR036390">
    <property type="entry name" value="WH_DNA-bd_sf"/>
</dbReference>